<sequence>MSVTGRPSFLFEEVLMYKYRFSGPVSEFGRCITEHWEGETTAISKARARANLEYRFKKQHNKYPSAKITLVGDIQTIL</sequence>
<dbReference type="EMBL" id="ACCL02000018">
    <property type="protein sequence ID" value="EET59476.1"/>
    <property type="molecule type" value="Genomic_DNA"/>
</dbReference>
<gene>
    <name evidence="1" type="ORF">BRYFOR_08567</name>
</gene>
<accession>C6LIT7</accession>
<proteinExistence type="predicted"/>
<name>C6LIT7_9FIRM</name>
<organism evidence="1 2">
    <name type="scientific">Marvinbryantia formatexigens DSM 14469</name>
    <dbReference type="NCBI Taxonomy" id="478749"/>
    <lineage>
        <taxon>Bacteria</taxon>
        <taxon>Bacillati</taxon>
        <taxon>Bacillota</taxon>
        <taxon>Clostridia</taxon>
        <taxon>Lachnospirales</taxon>
        <taxon>Lachnospiraceae</taxon>
        <taxon>Marvinbryantia</taxon>
    </lineage>
</organism>
<comment type="caution">
    <text evidence="1">The sequence shown here is derived from an EMBL/GenBank/DDBJ whole genome shotgun (WGS) entry which is preliminary data.</text>
</comment>
<keyword evidence="2" id="KW-1185">Reference proteome</keyword>
<dbReference type="Proteomes" id="UP000005561">
    <property type="component" value="Unassembled WGS sequence"/>
</dbReference>
<evidence type="ECO:0000313" key="1">
    <source>
        <dbReference type="EMBL" id="EET59476.1"/>
    </source>
</evidence>
<dbReference type="AlphaFoldDB" id="C6LIT7"/>
<dbReference type="STRING" id="168384.SAMN05660368_03000"/>
<protein>
    <submittedName>
        <fullName evidence="1">Uncharacterized protein</fullName>
    </submittedName>
</protein>
<evidence type="ECO:0000313" key="2">
    <source>
        <dbReference type="Proteomes" id="UP000005561"/>
    </source>
</evidence>
<dbReference type="eggNOG" id="ENOG5033B8K">
    <property type="taxonomic scope" value="Bacteria"/>
</dbReference>
<reference evidence="1" key="1">
    <citation type="submission" date="2009-07" db="EMBL/GenBank/DDBJ databases">
        <authorList>
            <person name="Weinstock G."/>
            <person name="Sodergren E."/>
            <person name="Clifton S."/>
            <person name="Fulton L."/>
            <person name="Fulton B."/>
            <person name="Courtney L."/>
            <person name="Fronick C."/>
            <person name="Harrison M."/>
            <person name="Strong C."/>
            <person name="Farmer C."/>
            <person name="Delahaunty K."/>
            <person name="Markovic C."/>
            <person name="Hall O."/>
            <person name="Minx P."/>
            <person name="Tomlinson C."/>
            <person name="Mitreva M."/>
            <person name="Nelson J."/>
            <person name="Hou S."/>
            <person name="Wollam A."/>
            <person name="Pepin K.H."/>
            <person name="Johnson M."/>
            <person name="Bhonagiri V."/>
            <person name="Nash W.E."/>
            <person name="Warren W."/>
            <person name="Chinwalla A."/>
            <person name="Mardis E.R."/>
            <person name="Wilson R.K."/>
        </authorList>
    </citation>
    <scope>NUCLEOTIDE SEQUENCE [LARGE SCALE GENOMIC DNA]</scope>
    <source>
        <strain evidence="1">DSM 14469</strain>
    </source>
</reference>